<dbReference type="EMBL" id="JAHRIO010022985">
    <property type="protein sequence ID" value="MEQ2166198.1"/>
    <property type="molecule type" value="Genomic_DNA"/>
</dbReference>
<dbReference type="SUPFAM" id="SSF56024">
    <property type="entry name" value="Phospholipase D/nuclease"/>
    <property type="match status" value="1"/>
</dbReference>
<feature type="domain" description="Scaffolding anchor of CK1" evidence="2">
    <location>
        <begin position="47"/>
        <end position="158"/>
    </location>
</feature>
<organism evidence="3 4">
    <name type="scientific">Goodea atripinnis</name>
    <dbReference type="NCBI Taxonomy" id="208336"/>
    <lineage>
        <taxon>Eukaryota</taxon>
        <taxon>Metazoa</taxon>
        <taxon>Chordata</taxon>
        <taxon>Craniata</taxon>
        <taxon>Vertebrata</taxon>
        <taxon>Euteleostomi</taxon>
        <taxon>Actinopterygii</taxon>
        <taxon>Neopterygii</taxon>
        <taxon>Teleostei</taxon>
        <taxon>Neoteleostei</taxon>
        <taxon>Acanthomorphata</taxon>
        <taxon>Ovalentaria</taxon>
        <taxon>Atherinomorphae</taxon>
        <taxon>Cyprinodontiformes</taxon>
        <taxon>Goodeidae</taxon>
        <taxon>Goodea</taxon>
    </lineage>
</organism>
<dbReference type="PANTHER" id="PTHR16181:SF29">
    <property type="entry name" value="PROTEIN FAM83A-RELATED"/>
    <property type="match status" value="1"/>
</dbReference>
<evidence type="ECO:0000256" key="1">
    <source>
        <dbReference type="ARBA" id="ARBA00006937"/>
    </source>
</evidence>
<gene>
    <name evidence="3" type="ORF">GOODEAATRI_025450</name>
</gene>
<evidence type="ECO:0000259" key="2">
    <source>
        <dbReference type="Pfam" id="PF07894"/>
    </source>
</evidence>
<reference evidence="3 4" key="1">
    <citation type="submission" date="2021-06" db="EMBL/GenBank/DDBJ databases">
        <authorList>
            <person name="Palmer J.M."/>
        </authorList>
    </citation>
    <scope>NUCLEOTIDE SEQUENCE [LARGE SCALE GENOMIC DNA]</scope>
    <source>
        <strain evidence="3 4">GA_2019</strain>
        <tissue evidence="3">Muscle</tissue>
    </source>
</reference>
<evidence type="ECO:0000313" key="4">
    <source>
        <dbReference type="Proteomes" id="UP001476798"/>
    </source>
</evidence>
<evidence type="ECO:0000313" key="3">
    <source>
        <dbReference type="EMBL" id="MEQ2166198.1"/>
    </source>
</evidence>
<name>A0ABV0N6J5_9TELE</name>
<dbReference type="Pfam" id="PF07894">
    <property type="entry name" value="SACK1"/>
    <property type="match status" value="1"/>
</dbReference>
<proteinExistence type="inferred from homology"/>
<dbReference type="Proteomes" id="UP001476798">
    <property type="component" value="Unassembled WGS sequence"/>
</dbReference>
<dbReference type="InterPro" id="IPR012461">
    <property type="entry name" value="SACK1"/>
</dbReference>
<comment type="similarity">
    <text evidence="1">Belongs to the FAM83 family.</text>
</comment>
<dbReference type="Gene3D" id="3.30.870.10">
    <property type="entry name" value="Endonuclease Chain A"/>
    <property type="match status" value="1"/>
</dbReference>
<sequence>MLDPPGLVEICSISHFHSSFLLTGKFHLENNTEVSTQDGFTAGKRWEVIAVVMDIFTDVDLMCDLMEASNKRRVPVYILLDEKNLSYFTDMCVALDVQNSHLNVSIDQDNRLSEHANMRIRTVCGDTYCTRGGKKFTGQVLERFMIIDCEEVIAGSYRSYYGLGFGQGYL</sequence>
<comment type="caution">
    <text evidence="3">The sequence shown here is derived from an EMBL/GenBank/DDBJ whole genome shotgun (WGS) entry which is preliminary data.</text>
</comment>
<keyword evidence="4" id="KW-1185">Reference proteome</keyword>
<protein>
    <recommendedName>
        <fullName evidence="2">Scaffolding anchor of CK1 domain-containing protein</fullName>
    </recommendedName>
</protein>
<accession>A0ABV0N6J5</accession>
<dbReference type="PANTHER" id="PTHR16181">
    <property type="entry name" value="PROTEIN FAM83A-RELATED"/>
    <property type="match status" value="1"/>
</dbReference>
<dbReference type="InterPro" id="IPR050944">
    <property type="entry name" value="FAM83"/>
</dbReference>